<evidence type="ECO:0000313" key="1">
    <source>
        <dbReference type="EMBL" id="MFC6953723.1"/>
    </source>
</evidence>
<reference evidence="1 2" key="1">
    <citation type="journal article" date="2019" name="Int. J. Syst. Evol. Microbiol.">
        <title>The Global Catalogue of Microorganisms (GCM) 10K type strain sequencing project: providing services to taxonomists for standard genome sequencing and annotation.</title>
        <authorList>
            <consortium name="The Broad Institute Genomics Platform"/>
            <consortium name="The Broad Institute Genome Sequencing Center for Infectious Disease"/>
            <person name="Wu L."/>
            <person name="Ma J."/>
        </authorList>
    </citation>
    <scope>NUCLEOTIDE SEQUENCE [LARGE SCALE GENOMIC DNA]</scope>
    <source>
        <strain evidence="1 2">GX26</strain>
    </source>
</reference>
<dbReference type="Proteomes" id="UP001596395">
    <property type="component" value="Unassembled WGS sequence"/>
</dbReference>
<dbReference type="EMBL" id="JBHSXN010000002">
    <property type="protein sequence ID" value="MFC6953723.1"/>
    <property type="molecule type" value="Genomic_DNA"/>
</dbReference>
<accession>A0ABD5VFU1</accession>
<comment type="caution">
    <text evidence="1">The sequence shown here is derived from an EMBL/GenBank/DDBJ whole genome shotgun (WGS) entry which is preliminary data.</text>
</comment>
<proteinExistence type="predicted"/>
<dbReference type="AlphaFoldDB" id="A0ABD5VFU1"/>
<gene>
    <name evidence="1" type="ORF">ACFQGB_12690</name>
</gene>
<protein>
    <submittedName>
        <fullName evidence="1">Uncharacterized protein</fullName>
    </submittedName>
</protein>
<evidence type="ECO:0000313" key="2">
    <source>
        <dbReference type="Proteomes" id="UP001596395"/>
    </source>
</evidence>
<organism evidence="1 2">
    <name type="scientific">Halorubellus litoreus</name>
    <dbReference type="NCBI Taxonomy" id="755308"/>
    <lineage>
        <taxon>Archaea</taxon>
        <taxon>Methanobacteriati</taxon>
        <taxon>Methanobacteriota</taxon>
        <taxon>Stenosarchaea group</taxon>
        <taxon>Halobacteria</taxon>
        <taxon>Halobacteriales</taxon>
        <taxon>Halorubellaceae</taxon>
        <taxon>Halorubellus</taxon>
    </lineage>
</organism>
<sequence>MPSEHRYVRLGEGVFVEVTFDPDRYTIDRYDAWDGLQLVFDGPDGTARLTCEPVAVEER</sequence>
<dbReference type="RefSeq" id="WP_336350676.1">
    <property type="nucleotide sequence ID" value="NZ_JAZAQL010000002.1"/>
</dbReference>
<keyword evidence="2" id="KW-1185">Reference proteome</keyword>
<name>A0ABD5VFU1_9EURY</name>